<dbReference type="InterPro" id="IPR036259">
    <property type="entry name" value="MFS_trans_sf"/>
</dbReference>
<evidence type="ECO:0000256" key="7">
    <source>
        <dbReference type="RuleBase" id="RU003755"/>
    </source>
</evidence>
<keyword evidence="5 8" id="KW-1133">Transmembrane helix</keyword>
<dbReference type="GO" id="GO:0005886">
    <property type="term" value="C:plasma membrane"/>
    <property type="evidence" value="ECO:0007669"/>
    <property type="project" value="UniProtKB-ARBA"/>
</dbReference>
<feature type="transmembrane region" description="Helical" evidence="8">
    <location>
        <begin position="108"/>
        <end position="128"/>
    </location>
</feature>
<evidence type="ECO:0000313" key="10">
    <source>
        <dbReference type="Proteomes" id="UP000235371"/>
    </source>
</evidence>
<evidence type="ECO:0000256" key="2">
    <source>
        <dbReference type="ARBA" id="ARBA00005982"/>
    </source>
</evidence>
<evidence type="ECO:0000256" key="3">
    <source>
        <dbReference type="ARBA" id="ARBA00022448"/>
    </source>
</evidence>
<dbReference type="RefSeq" id="XP_024736400.1">
    <property type="nucleotide sequence ID" value="XM_024874847.1"/>
</dbReference>
<dbReference type="GO" id="GO:0071916">
    <property type="term" value="F:dipeptide transmembrane transporter activity"/>
    <property type="evidence" value="ECO:0007669"/>
    <property type="project" value="UniProtKB-ARBA"/>
</dbReference>
<dbReference type="InterPro" id="IPR018456">
    <property type="entry name" value="PTR2_symporter_CS"/>
</dbReference>
<dbReference type="SUPFAM" id="SSF103473">
    <property type="entry name" value="MFS general substrate transporter"/>
    <property type="match status" value="1"/>
</dbReference>
<evidence type="ECO:0000256" key="6">
    <source>
        <dbReference type="ARBA" id="ARBA00023136"/>
    </source>
</evidence>
<reference evidence="9 10" key="1">
    <citation type="submission" date="2016-04" db="EMBL/GenBank/DDBJ databases">
        <title>A degradative enzymes factory behind the ericoid mycorrhizal symbiosis.</title>
        <authorList>
            <consortium name="DOE Joint Genome Institute"/>
            <person name="Martino E."/>
            <person name="Morin E."/>
            <person name="Grelet G."/>
            <person name="Kuo A."/>
            <person name="Kohler A."/>
            <person name="Daghino S."/>
            <person name="Barry K."/>
            <person name="Choi C."/>
            <person name="Cichocki N."/>
            <person name="Clum A."/>
            <person name="Copeland A."/>
            <person name="Hainaut M."/>
            <person name="Haridas S."/>
            <person name="Labutti K."/>
            <person name="Lindquist E."/>
            <person name="Lipzen A."/>
            <person name="Khouja H.-R."/>
            <person name="Murat C."/>
            <person name="Ohm R."/>
            <person name="Olson A."/>
            <person name="Spatafora J."/>
            <person name="Veneault-Fourrey C."/>
            <person name="Henrissat B."/>
            <person name="Grigoriev I."/>
            <person name="Martin F."/>
            <person name="Perotto S."/>
        </authorList>
    </citation>
    <scope>NUCLEOTIDE SEQUENCE [LARGE SCALE GENOMIC DNA]</scope>
    <source>
        <strain evidence="9 10">E</strain>
    </source>
</reference>
<evidence type="ECO:0000313" key="9">
    <source>
        <dbReference type="EMBL" id="PMD59496.1"/>
    </source>
</evidence>
<feature type="transmembrane region" description="Helical" evidence="8">
    <location>
        <begin position="195"/>
        <end position="213"/>
    </location>
</feature>
<comment type="similarity">
    <text evidence="2 7">Belongs to the major facilitator superfamily. Proton-dependent oligopeptide transporter (POT/PTR) (TC 2.A.17) family.</text>
</comment>
<feature type="transmembrane region" description="Helical" evidence="8">
    <location>
        <begin position="463"/>
        <end position="484"/>
    </location>
</feature>
<feature type="transmembrane region" description="Helical" evidence="8">
    <location>
        <begin position="490"/>
        <end position="511"/>
    </location>
</feature>
<comment type="subcellular location">
    <subcellularLocation>
        <location evidence="1 7">Membrane</location>
        <topology evidence="1 7">Multi-pass membrane protein</topology>
    </subcellularLocation>
</comment>
<feature type="transmembrane region" description="Helical" evidence="8">
    <location>
        <begin position="134"/>
        <end position="153"/>
    </location>
</feature>
<name>A0A2J6T907_9HELO</name>
<dbReference type="AlphaFoldDB" id="A0A2J6T907"/>
<gene>
    <name evidence="9" type="ORF">K444DRAFT_529822</name>
</gene>
<proteinExistence type="inferred from homology"/>
<evidence type="ECO:0000256" key="4">
    <source>
        <dbReference type="ARBA" id="ARBA00022692"/>
    </source>
</evidence>
<accession>A0A2J6T907</accession>
<evidence type="ECO:0000256" key="5">
    <source>
        <dbReference type="ARBA" id="ARBA00022989"/>
    </source>
</evidence>
<keyword evidence="10" id="KW-1185">Reference proteome</keyword>
<feature type="transmembrane region" description="Helical" evidence="8">
    <location>
        <begin position="219"/>
        <end position="238"/>
    </location>
</feature>
<evidence type="ECO:0000256" key="1">
    <source>
        <dbReference type="ARBA" id="ARBA00004141"/>
    </source>
</evidence>
<dbReference type="InterPro" id="IPR000109">
    <property type="entry name" value="POT_fam"/>
</dbReference>
<dbReference type="PANTHER" id="PTHR11654">
    <property type="entry name" value="OLIGOPEPTIDE TRANSPORTER-RELATED"/>
    <property type="match status" value="1"/>
</dbReference>
<feature type="transmembrane region" description="Helical" evidence="8">
    <location>
        <begin position="346"/>
        <end position="364"/>
    </location>
</feature>
<feature type="transmembrane region" description="Helical" evidence="8">
    <location>
        <begin position="306"/>
        <end position="326"/>
    </location>
</feature>
<dbReference type="FunCoup" id="A0A2J6T907">
    <property type="interactions" value="1144"/>
</dbReference>
<dbReference type="Proteomes" id="UP000235371">
    <property type="component" value="Unassembled WGS sequence"/>
</dbReference>
<dbReference type="EMBL" id="KZ613813">
    <property type="protein sequence ID" value="PMD59496.1"/>
    <property type="molecule type" value="Genomic_DNA"/>
</dbReference>
<dbReference type="GeneID" id="36582927"/>
<feature type="transmembrane region" description="Helical" evidence="8">
    <location>
        <begin position="376"/>
        <end position="400"/>
    </location>
</feature>
<feature type="transmembrane region" description="Helical" evidence="8">
    <location>
        <begin position="81"/>
        <end position="101"/>
    </location>
</feature>
<keyword evidence="6 8" id="KW-0472">Membrane</keyword>
<protein>
    <submittedName>
        <fullName evidence="9">Peptide transporter PTR2-A</fullName>
    </submittedName>
</protein>
<dbReference type="PROSITE" id="PS01023">
    <property type="entry name" value="PTR2_2"/>
    <property type="match status" value="1"/>
</dbReference>
<dbReference type="FunFam" id="1.20.1250.20:FF:000085">
    <property type="entry name" value="MFS peptide transporter Ptr2"/>
    <property type="match status" value="1"/>
</dbReference>
<feature type="transmembrane region" description="Helical" evidence="8">
    <location>
        <begin position="431"/>
        <end position="451"/>
    </location>
</feature>
<sequence length="528" mass="58414">MVSTFYDDQPTEEECKSLRRIADQLPWAVWIVALIELAERAAYYGVSGPFQNYIQNTYKSPSGLPGALGLGQSAATRFTNFFQFFCYVTPVFGAIVADSYLGKVKTIICFSVAYMLGLLILFGTSLPIAIENGYAFGGLITAMILIGIGTGGIKSNVSPLIAEQYTRTKQSIRILNSGERVIVDPAMTIERIYTYFYMCINVGSLSSALTTVLELKVGFWLAYLVPVCIFGIGFTVLVSERRSYIDRPPSGSVVLHAFRIIWIGIWSGHKLDAAKSNFQRTEHRFTVPWSDEFVEEIKVALASCRVFLFFPIYWMAFSQMLNNFISQAGTMELHGIPNDILTNIDALTIIAFIPILNTCLYPILRSSGILFRPIARITVGFIFAGLAMLYAAGVQHLIYISPPCFASPLNCGASNGGSIPNKVHVLIQTPAYLLIGFSEIFASTAGLEYAYTQAPPSMKSFVMSMFLLTSAGGSILGILIAPLAKDPYLVWMYLGFTTMCFVTGAIFWRLFKGYDSPKEERVHLRNLD</sequence>
<dbReference type="Pfam" id="PF00854">
    <property type="entry name" value="PTR2"/>
    <property type="match status" value="1"/>
</dbReference>
<dbReference type="InParanoid" id="A0A2J6T907"/>
<keyword evidence="3 7" id="KW-0813">Transport</keyword>
<organism evidence="9 10">
    <name type="scientific">Hyaloscypha bicolor E</name>
    <dbReference type="NCBI Taxonomy" id="1095630"/>
    <lineage>
        <taxon>Eukaryota</taxon>
        <taxon>Fungi</taxon>
        <taxon>Dikarya</taxon>
        <taxon>Ascomycota</taxon>
        <taxon>Pezizomycotina</taxon>
        <taxon>Leotiomycetes</taxon>
        <taxon>Helotiales</taxon>
        <taxon>Hyaloscyphaceae</taxon>
        <taxon>Hyaloscypha</taxon>
        <taxon>Hyaloscypha bicolor</taxon>
    </lineage>
</organism>
<dbReference type="OrthoDB" id="8904098at2759"/>
<dbReference type="Gene3D" id="1.20.1250.20">
    <property type="entry name" value="MFS general substrate transporter like domains"/>
    <property type="match status" value="1"/>
</dbReference>
<evidence type="ECO:0000256" key="8">
    <source>
        <dbReference type="SAM" id="Phobius"/>
    </source>
</evidence>
<keyword evidence="4 7" id="KW-0812">Transmembrane</keyword>